<name>A0A645H4D9_9ZZZZ</name>
<evidence type="ECO:0000313" key="1">
    <source>
        <dbReference type="EMBL" id="MPN33356.1"/>
    </source>
</evidence>
<reference evidence="1" key="1">
    <citation type="submission" date="2019-08" db="EMBL/GenBank/DDBJ databases">
        <authorList>
            <person name="Kucharzyk K."/>
            <person name="Murdoch R.W."/>
            <person name="Higgins S."/>
            <person name="Loffler F."/>
        </authorList>
    </citation>
    <scope>NUCLEOTIDE SEQUENCE</scope>
</reference>
<organism evidence="1">
    <name type="scientific">bioreactor metagenome</name>
    <dbReference type="NCBI Taxonomy" id="1076179"/>
    <lineage>
        <taxon>unclassified sequences</taxon>
        <taxon>metagenomes</taxon>
        <taxon>ecological metagenomes</taxon>
    </lineage>
</organism>
<proteinExistence type="predicted"/>
<comment type="caution">
    <text evidence="1">The sequence shown here is derived from an EMBL/GenBank/DDBJ whole genome shotgun (WGS) entry which is preliminary data.</text>
</comment>
<gene>
    <name evidence="1" type="ORF">SDC9_180842</name>
</gene>
<dbReference type="AlphaFoldDB" id="A0A645H4D9"/>
<accession>A0A645H4D9</accession>
<sequence>MAAKIGQRVRREVAVNDAHARRVDLRQQRGQIIRRQVIKNRHVADTDQHIAVLIKHADIGTRVFGADIGMLE</sequence>
<protein>
    <submittedName>
        <fullName evidence="1">Uncharacterized protein</fullName>
    </submittedName>
</protein>
<dbReference type="EMBL" id="VSSQ01085822">
    <property type="protein sequence ID" value="MPN33356.1"/>
    <property type="molecule type" value="Genomic_DNA"/>
</dbReference>